<sequence length="252" mass="27449">MLHALAHIRIVLVETSLSANIGSACRAMKTMGLNDLVLANPQCDVVSDVSMARASGADDLLQQCRTAPNLAEAVSDCALVLGASARSRSFPWPLLNPRQAAQKALAAASQQQTVALVFGRERSGLTNDELAQCHAHLHIPANPDYSSLNVASAVQVLSYELRMACLAGEVDYQWSAVREEPPASHTQMEGFFSHLEQALVDIEYLDPNNPKLLMNRLRRLYLRAEPDTTEVNILRGILKQTIKAASGKLKPK</sequence>
<dbReference type="SUPFAM" id="SSF75217">
    <property type="entry name" value="alpha/beta knot"/>
    <property type="match status" value="1"/>
</dbReference>
<dbReference type="PIRSF" id="PIRSF004808">
    <property type="entry name" value="LasT"/>
    <property type="match status" value="1"/>
</dbReference>
<evidence type="ECO:0000259" key="6">
    <source>
        <dbReference type="Pfam" id="PF00588"/>
    </source>
</evidence>
<dbReference type="Proteomes" id="UP000032266">
    <property type="component" value="Chromosome"/>
</dbReference>
<dbReference type="CDD" id="cd18093">
    <property type="entry name" value="SpoU-like_TrmJ"/>
    <property type="match status" value="1"/>
</dbReference>
<evidence type="ECO:0000256" key="2">
    <source>
        <dbReference type="ARBA" id="ARBA00022603"/>
    </source>
</evidence>
<dbReference type="FunFam" id="3.40.1280.10:FF:000006">
    <property type="entry name" value="Uncharacterized tRNA/rRNA methyltransferase HI_0380"/>
    <property type="match status" value="1"/>
</dbReference>
<dbReference type="RefSeq" id="WP_044618184.1">
    <property type="nucleotide sequence ID" value="NZ_CP007142.1"/>
</dbReference>
<feature type="domain" description="tRNA/rRNA methyltransferase SpoU type" evidence="6">
    <location>
        <begin position="8"/>
        <end position="159"/>
    </location>
</feature>
<organism evidence="7 8">
    <name type="scientific">Gynuella sunshinyii YC6258</name>
    <dbReference type="NCBI Taxonomy" id="1445510"/>
    <lineage>
        <taxon>Bacteria</taxon>
        <taxon>Pseudomonadati</taxon>
        <taxon>Pseudomonadota</taxon>
        <taxon>Gammaproteobacteria</taxon>
        <taxon>Oceanospirillales</taxon>
        <taxon>Saccharospirillaceae</taxon>
        <taxon>Gynuella</taxon>
    </lineage>
</organism>
<keyword evidence="5" id="KW-0963">Cytoplasm</keyword>
<dbReference type="Gene3D" id="3.40.1280.10">
    <property type="match status" value="1"/>
</dbReference>
<evidence type="ECO:0000256" key="1">
    <source>
        <dbReference type="ARBA" id="ARBA00007228"/>
    </source>
</evidence>
<evidence type="ECO:0000256" key="5">
    <source>
        <dbReference type="RuleBase" id="RU362024"/>
    </source>
</evidence>
<dbReference type="Gene3D" id="1.10.8.590">
    <property type="match status" value="1"/>
</dbReference>
<dbReference type="PANTHER" id="PTHR42786">
    <property type="entry name" value="TRNA/RRNA METHYLTRANSFERASE"/>
    <property type="match status" value="1"/>
</dbReference>
<dbReference type="HOGENOM" id="CLU_056931_0_1_6"/>
<comment type="similarity">
    <text evidence="1">Belongs to the class IV-like SAM-binding methyltransferase superfamily. RNA methyltransferase TrmH family.</text>
</comment>
<dbReference type="InterPro" id="IPR029028">
    <property type="entry name" value="Alpha/beta_knot_MTases"/>
</dbReference>
<protein>
    <recommendedName>
        <fullName evidence="5">tRNA (cytidine/uridine-2'-O-)-methyltransferase TrmJ</fullName>
        <ecNumber evidence="5">2.1.1.200</ecNumber>
    </recommendedName>
    <alternativeName>
        <fullName evidence="5">tRNA (cytidine(32)/uridine(32)-2'-O)-methyltransferase</fullName>
    </alternativeName>
    <alternativeName>
        <fullName evidence="5">tRNA Cm32/Um32 methyltransferase</fullName>
    </alternativeName>
</protein>
<dbReference type="GO" id="GO:0005829">
    <property type="term" value="C:cytosol"/>
    <property type="evidence" value="ECO:0007669"/>
    <property type="project" value="TreeGrafter"/>
</dbReference>
<evidence type="ECO:0000313" key="8">
    <source>
        <dbReference type="Proteomes" id="UP000032266"/>
    </source>
</evidence>
<dbReference type="KEGG" id="gsn:YC6258_04049"/>
<reference evidence="7 8" key="1">
    <citation type="submission" date="2014-01" db="EMBL/GenBank/DDBJ databases">
        <title>Full genme sequencing of cellulolytic bacterium Gynuella sunshinyii YC6258T gen. nov., sp. nov.</title>
        <authorList>
            <person name="Khan H."/>
            <person name="Chung E.J."/>
            <person name="Chung Y.R."/>
        </authorList>
    </citation>
    <scope>NUCLEOTIDE SEQUENCE [LARGE SCALE GENOMIC DNA]</scope>
    <source>
        <strain evidence="7 8">YC6258</strain>
    </source>
</reference>
<evidence type="ECO:0000256" key="4">
    <source>
        <dbReference type="ARBA" id="ARBA00022691"/>
    </source>
</evidence>
<comment type="catalytic activity">
    <reaction evidence="5">
        <text>cytidine(32) in tRNA + S-adenosyl-L-methionine = 2'-O-methylcytidine(32) in tRNA + S-adenosyl-L-homocysteine + H(+)</text>
        <dbReference type="Rhea" id="RHEA:42932"/>
        <dbReference type="Rhea" id="RHEA-COMP:10288"/>
        <dbReference type="Rhea" id="RHEA-COMP:10289"/>
        <dbReference type="ChEBI" id="CHEBI:15378"/>
        <dbReference type="ChEBI" id="CHEBI:57856"/>
        <dbReference type="ChEBI" id="CHEBI:59789"/>
        <dbReference type="ChEBI" id="CHEBI:74495"/>
        <dbReference type="ChEBI" id="CHEBI:82748"/>
        <dbReference type="EC" id="2.1.1.200"/>
    </reaction>
</comment>
<name>A0A0C5V9P9_9GAMM</name>
<dbReference type="PATRIC" id="fig|1445510.3.peg.4022"/>
<dbReference type="Pfam" id="PF00588">
    <property type="entry name" value="SpoU_methylase"/>
    <property type="match status" value="1"/>
</dbReference>
<evidence type="ECO:0000256" key="3">
    <source>
        <dbReference type="ARBA" id="ARBA00022679"/>
    </source>
</evidence>
<dbReference type="STRING" id="1445510.YC6258_04049"/>
<comment type="catalytic activity">
    <reaction evidence="5">
        <text>uridine(32) in tRNA + S-adenosyl-L-methionine = 2'-O-methyluridine(32) in tRNA + S-adenosyl-L-homocysteine + H(+)</text>
        <dbReference type="Rhea" id="RHEA:42936"/>
        <dbReference type="Rhea" id="RHEA-COMP:10107"/>
        <dbReference type="Rhea" id="RHEA-COMP:10290"/>
        <dbReference type="ChEBI" id="CHEBI:15378"/>
        <dbReference type="ChEBI" id="CHEBI:57856"/>
        <dbReference type="ChEBI" id="CHEBI:59789"/>
        <dbReference type="ChEBI" id="CHEBI:65315"/>
        <dbReference type="ChEBI" id="CHEBI:74478"/>
        <dbReference type="EC" id="2.1.1.200"/>
    </reaction>
</comment>
<dbReference type="GO" id="GO:0002128">
    <property type="term" value="P:tRNA nucleoside ribose methylation"/>
    <property type="evidence" value="ECO:0007669"/>
    <property type="project" value="TreeGrafter"/>
</dbReference>
<accession>A0A0C5V9P9</accession>
<comment type="subunit">
    <text evidence="5">Homodimer.</text>
</comment>
<dbReference type="EC" id="2.1.1.200" evidence="5"/>
<keyword evidence="2 5" id="KW-0489">Methyltransferase</keyword>
<keyword evidence="8" id="KW-1185">Reference proteome</keyword>
<dbReference type="InterPro" id="IPR029026">
    <property type="entry name" value="tRNA_m1G_MTases_N"/>
</dbReference>
<dbReference type="InterPro" id="IPR004384">
    <property type="entry name" value="RNA_MeTrfase_TrmJ/LasT"/>
</dbReference>
<dbReference type="PANTHER" id="PTHR42786:SF2">
    <property type="entry name" value="TRNA (CYTIDINE_URIDINE-2'-O-)-METHYLTRANSFERASE TRMJ"/>
    <property type="match status" value="1"/>
</dbReference>
<dbReference type="AlphaFoldDB" id="A0A0C5V9P9"/>
<keyword evidence="5" id="KW-0819">tRNA processing</keyword>
<dbReference type="InterPro" id="IPR001537">
    <property type="entry name" value="SpoU_MeTrfase"/>
</dbReference>
<gene>
    <name evidence="5" type="primary">trmJ</name>
    <name evidence="7" type="ORF">YC6258_04049</name>
</gene>
<dbReference type="GO" id="GO:0160206">
    <property type="term" value="F:tRNA (cytidine(32)/uridine(32)-2'-O)-methyltransferase activity"/>
    <property type="evidence" value="ECO:0007669"/>
    <property type="project" value="UniProtKB-EC"/>
</dbReference>
<comment type="subcellular location">
    <subcellularLocation>
        <location evidence="5">Cytoplasm</location>
    </subcellularLocation>
</comment>
<dbReference type="NCBIfam" id="TIGR00050">
    <property type="entry name" value="rRNA_methyl_1"/>
    <property type="match status" value="1"/>
</dbReference>
<evidence type="ECO:0000313" key="7">
    <source>
        <dbReference type="EMBL" id="AJQ96085.1"/>
    </source>
</evidence>
<keyword evidence="3" id="KW-0808">Transferase</keyword>
<dbReference type="EMBL" id="CP007142">
    <property type="protein sequence ID" value="AJQ96085.1"/>
    <property type="molecule type" value="Genomic_DNA"/>
</dbReference>
<keyword evidence="4 5" id="KW-0949">S-adenosyl-L-methionine</keyword>
<dbReference type="GO" id="GO:0003723">
    <property type="term" value="F:RNA binding"/>
    <property type="evidence" value="ECO:0007669"/>
    <property type="project" value="InterPro"/>
</dbReference>
<proteinExistence type="inferred from homology"/>
<dbReference type="OrthoDB" id="9806346at2"/>
<comment type="function">
    <text evidence="5">Catalyzes the formation of 2'O-methylated cytidine (Cm32) or 2'O-methylated uridine (Um32) at position 32 in tRNA.</text>
</comment>